<evidence type="ECO:0000256" key="1">
    <source>
        <dbReference type="ARBA" id="ARBA00022491"/>
    </source>
</evidence>
<proteinExistence type="predicted"/>
<dbReference type="Gene3D" id="1.10.357.10">
    <property type="entry name" value="Tetracycline Repressor, domain 2"/>
    <property type="match status" value="1"/>
</dbReference>
<dbReference type="EMBL" id="QDAG01000002">
    <property type="protein sequence ID" value="KAE8129745.1"/>
    <property type="molecule type" value="Genomic_DNA"/>
</dbReference>
<dbReference type="InterPro" id="IPR039538">
    <property type="entry name" value="BetI_C"/>
</dbReference>
<evidence type="ECO:0000256" key="2">
    <source>
        <dbReference type="ARBA" id="ARBA00023015"/>
    </source>
</evidence>
<dbReference type="AlphaFoldDB" id="A0A5N6S2K5"/>
<keyword evidence="3 5" id="KW-0238">DNA-binding</keyword>
<evidence type="ECO:0000256" key="3">
    <source>
        <dbReference type="ARBA" id="ARBA00023125"/>
    </source>
</evidence>
<keyword evidence="2" id="KW-0805">Transcription regulation</keyword>
<dbReference type="InterPro" id="IPR036271">
    <property type="entry name" value="Tet_transcr_reg_TetR-rel_C_sf"/>
</dbReference>
<accession>A0A5N6S2K5</accession>
<evidence type="ECO:0000313" key="8">
    <source>
        <dbReference type="Proteomes" id="UP000325415"/>
    </source>
</evidence>
<organism evidence="7 8">
    <name type="scientific">Bifidobacterium tibiigranuli</name>
    <dbReference type="NCBI Taxonomy" id="2172043"/>
    <lineage>
        <taxon>Bacteria</taxon>
        <taxon>Bacillati</taxon>
        <taxon>Actinomycetota</taxon>
        <taxon>Actinomycetes</taxon>
        <taxon>Bifidobacteriales</taxon>
        <taxon>Bifidobacteriaceae</taxon>
        <taxon>Bifidobacterium</taxon>
    </lineage>
</organism>
<dbReference type="RefSeq" id="WP_152580229.1">
    <property type="nucleotide sequence ID" value="NZ_JALCCS010000016.1"/>
</dbReference>
<evidence type="ECO:0000256" key="5">
    <source>
        <dbReference type="PROSITE-ProRule" id="PRU00335"/>
    </source>
</evidence>
<dbReference type="InterPro" id="IPR001647">
    <property type="entry name" value="HTH_TetR"/>
</dbReference>
<protein>
    <submittedName>
        <fullName evidence="7">TetR/AcrR family transcriptional regulator</fullName>
    </submittedName>
</protein>
<dbReference type="SUPFAM" id="SSF46689">
    <property type="entry name" value="Homeodomain-like"/>
    <property type="match status" value="1"/>
</dbReference>
<keyword evidence="8" id="KW-1185">Reference proteome</keyword>
<keyword evidence="1" id="KW-0678">Repressor</keyword>
<dbReference type="PROSITE" id="PS50977">
    <property type="entry name" value="HTH_TETR_2"/>
    <property type="match status" value="1"/>
</dbReference>
<dbReference type="SUPFAM" id="SSF48498">
    <property type="entry name" value="Tetracyclin repressor-like, C-terminal domain"/>
    <property type="match status" value="1"/>
</dbReference>
<feature type="domain" description="HTH tetR-type" evidence="6">
    <location>
        <begin position="8"/>
        <end position="68"/>
    </location>
</feature>
<dbReference type="GeneID" id="78126625"/>
<evidence type="ECO:0000313" key="7">
    <source>
        <dbReference type="EMBL" id="KAE8129745.1"/>
    </source>
</evidence>
<sequence length="199" mass="22423">MPKIVDYDKRREWIIDGYLGLVQSNFPGPATSRNLAKHLGISNSLLWRYFDGMDDLLAQVYLTVVERTNRRISESISLRHGMDAVKAMLDELLPLTDESRVESQVVVAFWGRSATSPTNTASVGLTEMNVWTTLMARLVEDAVNLGQIRVSENVSMSDLAELLVSSATSVQIEYAIRRDAKIVKRRRELMTSFFLPEVA</sequence>
<dbReference type="Proteomes" id="UP000325415">
    <property type="component" value="Unassembled WGS sequence"/>
</dbReference>
<evidence type="ECO:0000256" key="4">
    <source>
        <dbReference type="ARBA" id="ARBA00023163"/>
    </source>
</evidence>
<name>A0A5N6S2K5_9BIFI</name>
<dbReference type="InterPro" id="IPR009057">
    <property type="entry name" value="Homeodomain-like_sf"/>
</dbReference>
<dbReference type="GO" id="GO:0003677">
    <property type="term" value="F:DNA binding"/>
    <property type="evidence" value="ECO:0007669"/>
    <property type="project" value="UniProtKB-UniRule"/>
</dbReference>
<evidence type="ECO:0000259" key="6">
    <source>
        <dbReference type="PROSITE" id="PS50977"/>
    </source>
</evidence>
<dbReference type="OrthoDB" id="9816296at2"/>
<reference evidence="7 8" key="1">
    <citation type="submission" date="2018-04" db="EMBL/GenBank/DDBJ databases">
        <authorList>
            <person name="Eckel V.P."/>
            <person name="Vogel R.F."/>
        </authorList>
    </citation>
    <scope>NUCLEOTIDE SEQUENCE [LARGE SCALE GENOMIC DNA]</scope>
    <source>
        <strain evidence="8">TMW 2.1764</strain>
    </source>
</reference>
<feature type="DNA-binding region" description="H-T-H motif" evidence="5">
    <location>
        <begin position="31"/>
        <end position="50"/>
    </location>
</feature>
<comment type="caution">
    <text evidence="7">The sequence shown here is derived from an EMBL/GenBank/DDBJ whole genome shotgun (WGS) entry which is preliminary data.</text>
</comment>
<gene>
    <name evidence="7" type="ORF">DDE84_02825</name>
</gene>
<keyword evidence="4" id="KW-0804">Transcription</keyword>
<dbReference type="Pfam" id="PF13977">
    <property type="entry name" value="TetR_C_6"/>
    <property type="match status" value="1"/>
</dbReference>